<dbReference type="InterPro" id="IPR056924">
    <property type="entry name" value="SH3_Tf2-1"/>
</dbReference>
<dbReference type="SUPFAM" id="SSF54160">
    <property type="entry name" value="Chromo domain-like"/>
    <property type="match status" value="1"/>
</dbReference>
<gene>
    <name evidence="3" type="ORF">MTR67_027738</name>
</gene>
<dbReference type="Pfam" id="PF03004">
    <property type="entry name" value="Transposase_24"/>
    <property type="match status" value="1"/>
</dbReference>
<name>A0AAF0R585_SOLVR</name>
<dbReference type="PANTHER" id="PTHR46148">
    <property type="entry name" value="CHROMO DOMAIN-CONTAINING PROTEIN"/>
    <property type="match status" value="1"/>
</dbReference>
<dbReference type="InterPro" id="IPR004252">
    <property type="entry name" value="Probable_transposase_24"/>
</dbReference>
<keyword evidence="4" id="KW-1185">Reference proteome</keyword>
<proteinExistence type="predicted"/>
<evidence type="ECO:0000259" key="2">
    <source>
        <dbReference type="Pfam" id="PF24626"/>
    </source>
</evidence>
<sequence>MKGVMRFGRRGKLSPRYIGPFEILRTVGEVAYELVLPPAFSAIHPVFHVSMLRRYVPDESHVLQYDVVELDDRLTFVEEPVAILARDVRRLRSRAIPVVKVRWRHRPVEEATWEIEHEMRAQFPGLFEHSELGRTPIEPEVFKKTHVRKKENESDPDVWVVERAERTFNDFNKYVAENLDSSVQLTPELSTQIWKEKVIGGTHKGRCFGLGSHNDVRRLQSGLEGIGSSRQAEALDGVQIAAMSDQITKLTAALAESERKRVAEQQNMSETVQQIKEQVMNLARRPTTSAPDDTDDESDEDDYVDLTP</sequence>
<accession>A0AAF0R585</accession>
<evidence type="ECO:0000256" key="1">
    <source>
        <dbReference type="SAM" id="MobiDB-lite"/>
    </source>
</evidence>
<dbReference type="PANTHER" id="PTHR46148:SF60">
    <property type="entry name" value="CHROMO DOMAIN-CONTAINING PROTEIN"/>
    <property type="match status" value="1"/>
</dbReference>
<protein>
    <recommendedName>
        <fullName evidence="2">Tf2-1-like SH3-like domain-containing protein</fullName>
    </recommendedName>
</protein>
<dbReference type="Proteomes" id="UP001234989">
    <property type="component" value="Chromosome 6"/>
</dbReference>
<feature type="region of interest" description="Disordered" evidence="1">
    <location>
        <begin position="280"/>
        <end position="308"/>
    </location>
</feature>
<dbReference type="EMBL" id="CP133617">
    <property type="protein sequence ID" value="WMV34353.1"/>
    <property type="molecule type" value="Genomic_DNA"/>
</dbReference>
<reference evidence="3" key="1">
    <citation type="submission" date="2023-08" db="EMBL/GenBank/DDBJ databases">
        <title>A de novo genome assembly of Solanum verrucosum Schlechtendal, a Mexican diploid species geographically isolated from the other diploid A-genome species in potato relatives.</title>
        <authorList>
            <person name="Hosaka K."/>
        </authorList>
    </citation>
    <scope>NUCLEOTIDE SEQUENCE</scope>
    <source>
        <tissue evidence="3">Young leaves</tissue>
    </source>
</reference>
<feature type="domain" description="Tf2-1-like SH3-like" evidence="2">
    <location>
        <begin position="6"/>
        <end position="56"/>
    </location>
</feature>
<evidence type="ECO:0000313" key="3">
    <source>
        <dbReference type="EMBL" id="WMV34353.1"/>
    </source>
</evidence>
<feature type="compositionally biased region" description="Acidic residues" evidence="1">
    <location>
        <begin position="292"/>
        <end position="308"/>
    </location>
</feature>
<organism evidence="3 4">
    <name type="scientific">Solanum verrucosum</name>
    <dbReference type="NCBI Taxonomy" id="315347"/>
    <lineage>
        <taxon>Eukaryota</taxon>
        <taxon>Viridiplantae</taxon>
        <taxon>Streptophyta</taxon>
        <taxon>Embryophyta</taxon>
        <taxon>Tracheophyta</taxon>
        <taxon>Spermatophyta</taxon>
        <taxon>Magnoliopsida</taxon>
        <taxon>eudicotyledons</taxon>
        <taxon>Gunneridae</taxon>
        <taxon>Pentapetalae</taxon>
        <taxon>asterids</taxon>
        <taxon>lamiids</taxon>
        <taxon>Solanales</taxon>
        <taxon>Solanaceae</taxon>
        <taxon>Solanoideae</taxon>
        <taxon>Solaneae</taxon>
        <taxon>Solanum</taxon>
    </lineage>
</organism>
<dbReference type="AlphaFoldDB" id="A0AAF0R585"/>
<dbReference type="Pfam" id="PF24626">
    <property type="entry name" value="SH3_Tf2-1"/>
    <property type="match status" value="1"/>
</dbReference>
<dbReference type="InterPro" id="IPR016197">
    <property type="entry name" value="Chromo-like_dom_sf"/>
</dbReference>
<evidence type="ECO:0000313" key="4">
    <source>
        <dbReference type="Proteomes" id="UP001234989"/>
    </source>
</evidence>